<evidence type="ECO:0000313" key="1">
    <source>
        <dbReference type="EMBL" id="AIB09624.1"/>
    </source>
</evidence>
<sequence>MNIYNKNCKKIILENVIKKLESQLDIIFLIEPKINTLFSKNFRKMKHIIFTNLFFFIKNNYIAYEHYNIKISKQYYKCIYHMMYSYLEFM</sequence>
<protein>
    <submittedName>
        <fullName evidence="1">Uncharacterized protein</fullName>
    </submittedName>
</protein>
<name>A0A060DGG8_9EUKA</name>
<proteinExistence type="predicted"/>
<gene>
    <name evidence="1" type="ORF">M951_chr1145</name>
</gene>
<accession>A0A060DGG8</accession>
<geneLocation type="nucleomorph" evidence="1"/>
<keyword evidence="1" id="KW-0542">Nucleomorph</keyword>
<dbReference type="Proteomes" id="UP000243670">
    <property type="component" value="Nucleomorph 1"/>
</dbReference>
<reference evidence="1 2" key="1">
    <citation type="journal article" date="2014" name="BMC Genomics">
        <title>Nucleomorph and plastid genome sequences of the chlorarachniophyte Lotharella oceanica: convergent reductive evolution and frequent recombination in nucleomorph-bearing algae.</title>
        <authorList>
            <person name="Tanifuji G."/>
            <person name="Onodera N.T."/>
            <person name="Brown M.W."/>
            <person name="Curtis B.A."/>
            <person name="Roger A.J."/>
            <person name="Ka-Shu Wong G."/>
            <person name="Melkonian M."/>
            <person name="Archibald J.M."/>
        </authorList>
    </citation>
    <scope>NUCLEOTIDE SEQUENCE [LARGE SCALE GENOMIC DNA]</scope>
    <source>
        <strain evidence="1 2">CCMP622</strain>
    </source>
</reference>
<dbReference type="AlphaFoldDB" id="A0A060DGG8"/>
<dbReference type="EMBL" id="CP006627">
    <property type="protein sequence ID" value="AIB09624.1"/>
    <property type="molecule type" value="Genomic_DNA"/>
</dbReference>
<evidence type="ECO:0000313" key="2">
    <source>
        <dbReference type="Proteomes" id="UP000243670"/>
    </source>
</evidence>
<organism evidence="1 2">
    <name type="scientific">Lotharella oceanica</name>
    <dbReference type="NCBI Taxonomy" id="641309"/>
    <lineage>
        <taxon>Eukaryota</taxon>
        <taxon>Sar</taxon>
        <taxon>Rhizaria</taxon>
        <taxon>Cercozoa</taxon>
        <taxon>Chlorarachniophyceae</taxon>
        <taxon>Lotharella</taxon>
    </lineage>
</organism>